<dbReference type="Gene3D" id="3.40.50.150">
    <property type="entry name" value="Vaccinia Virus protein VP39"/>
    <property type="match status" value="1"/>
</dbReference>
<dbReference type="AlphaFoldDB" id="A0A7T2S801"/>
<accession>A0A7T2S801</accession>
<dbReference type="GO" id="GO:0008168">
    <property type="term" value="F:methyltransferase activity"/>
    <property type="evidence" value="ECO:0007669"/>
    <property type="project" value="UniProtKB-KW"/>
</dbReference>
<keyword evidence="2" id="KW-0808">Transferase</keyword>
<organism evidence="2 3">
    <name type="scientific">Delftia acidovorans</name>
    <name type="common">Pseudomonas acidovorans</name>
    <name type="synonym">Comamonas acidovorans</name>
    <dbReference type="NCBI Taxonomy" id="80866"/>
    <lineage>
        <taxon>Bacteria</taxon>
        <taxon>Pseudomonadati</taxon>
        <taxon>Pseudomonadota</taxon>
        <taxon>Betaproteobacteria</taxon>
        <taxon>Burkholderiales</taxon>
        <taxon>Comamonadaceae</taxon>
        <taxon>Delftia</taxon>
    </lineage>
</organism>
<dbReference type="InterPro" id="IPR029063">
    <property type="entry name" value="SAM-dependent_MTases_sf"/>
</dbReference>
<evidence type="ECO:0000313" key="2">
    <source>
        <dbReference type="EMBL" id="QPS10594.1"/>
    </source>
</evidence>
<keyword evidence="2" id="KW-0489">Methyltransferase</keyword>
<feature type="domain" description="Methyltransferase type 12" evidence="1">
    <location>
        <begin position="70"/>
        <end position="166"/>
    </location>
</feature>
<name>A0A7T2S801_DELAC</name>
<dbReference type="CDD" id="cd02440">
    <property type="entry name" value="AdoMet_MTases"/>
    <property type="match status" value="1"/>
</dbReference>
<dbReference type="EMBL" id="CP065668">
    <property type="protein sequence ID" value="QPS10594.1"/>
    <property type="molecule type" value="Genomic_DNA"/>
</dbReference>
<dbReference type="RefSeq" id="WP_197957014.1">
    <property type="nucleotide sequence ID" value="NZ_CP065668.1"/>
</dbReference>
<sequence length="307" mass="34327">MISDEEITAAHWSKNVATSDAFSPQLYWLAIPAVQRRFQRKACAGTRHEWWGTYCMEEFFDRPRSSAKMLSIGCGSGSLERELFRLNAFGEFDAIDIASGAIDIARAEARSMGADNINYFVRDVQSVPLGSGIYDAVWFNGSLHHIKHLELVCQSVRAALKPGGWVFFNEYVGANQFAFNEFQRTVISSAFQLLPPAYRRSFQVEHFGKVQHAVQLPDPIEVARVDPSEAIRSQDIRKVLSENFVECAFNPCGGNILQFALHGIAGNFVESNPRSMALLEMLFQIEDALISNSFLESDFAVGVMRAP</sequence>
<evidence type="ECO:0000313" key="3">
    <source>
        <dbReference type="Proteomes" id="UP000594778"/>
    </source>
</evidence>
<dbReference type="Pfam" id="PF08242">
    <property type="entry name" value="Methyltransf_12"/>
    <property type="match status" value="1"/>
</dbReference>
<gene>
    <name evidence="2" type="ORF">I6G66_11635</name>
</gene>
<evidence type="ECO:0000259" key="1">
    <source>
        <dbReference type="Pfam" id="PF08242"/>
    </source>
</evidence>
<dbReference type="Proteomes" id="UP000594778">
    <property type="component" value="Chromosome"/>
</dbReference>
<proteinExistence type="predicted"/>
<dbReference type="SUPFAM" id="SSF53335">
    <property type="entry name" value="S-adenosyl-L-methionine-dependent methyltransferases"/>
    <property type="match status" value="1"/>
</dbReference>
<protein>
    <submittedName>
        <fullName evidence="2">Class I SAM-dependent methyltransferase</fullName>
    </submittedName>
</protein>
<reference evidence="2 3" key="1">
    <citation type="submission" date="2020-12" db="EMBL/GenBank/DDBJ databases">
        <title>FDA dAtabase for Regulatory Grade micrObial Sequences (FDA-ARGOS): Supporting development and validation of Infectious Disease Dx tests.</title>
        <authorList>
            <person name="Sproer C."/>
            <person name="Gronow S."/>
            <person name="Severitt S."/>
            <person name="Schroder I."/>
            <person name="Tallon L."/>
            <person name="Sadzewicz L."/>
            <person name="Zhao X."/>
            <person name="Boylan J."/>
            <person name="Ott S."/>
            <person name="Bowen H."/>
            <person name="Vavikolanu K."/>
            <person name="Mehta A."/>
            <person name="Aluvathingal J."/>
            <person name="Nadendla S."/>
            <person name="Lowell S."/>
            <person name="Myers T."/>
            <person name="Yan Y."/>
            <person name="Sichtig H."/>
        </authorList>
    </citation>
    <scope>NUCLEOTIDE SEQUENCE [LARGE SCALE GENOMIC DNA]</scope>
    <source>
        <strain evidence="2 3">FDAARGOS_909</strain>
    </source>
</reference>
<dbReference type="InterPro" id="IPR013217">
    <property type="entry name" value="Methyltransf_12"/>
</dbReference>
<dbReference type="GO" id="GO:0032259">
    <property type="term" value="P:methylation"/>
    <property type="evidence" value="ECO:0007669"/>
    <property type="project" value="UniProtKB-KW"/>
</dbReference>
<dbReference type="PANTHER" id="PTHR43861">
    <property type="entry name" value="TRANS-ACONITATE 2-METHYLTRANSFERASE-RELATED"/>
    <property type="match status" value="1"/>
</dbReference>